<dbReference type="EMBL" id="SLXV01000040">
    <property type="protein sequence ID" value="TCP64418.1"/>
    <property type="molecule type" value="Genomic_DNA"/>
</dbReference>
<name>A0A4R2RN58_9BACL</name>
<gene>
    <name evidence="1" type="ORF">EDD57_14010</name>
</gene>
<keyword evidence="2" id="KW-1185">Reference proteome</keyword>
<evidence type="ECO:0000313" key="1">
    <source>
        <dbReference type="EMBL" id="TCP64418.1"/>
    </source>
</evidence>
<sequence length="50" mass="5588">MYLTTAQIVSREDVEKQVRSLLLHFGQVAKLAKNAQTLPQNALASKDYAK</sequence>
<accession>A0A4R2RN58</accession>
<evidence type="ECO:0000313" key="2">
    <source>
        <dbReference type="Proteomes" id="UP000294746"/>
    </source>
</evidence>
<comment type="caution">
    <text evidence="1">The sequence shown here is derived from an EMBL/GenBank/DDBJ whole genome shotgun (WGS) entry which is preliminary data.</text>
</comment>
<dbReference type="Proteomes" id="UP000294746">
    <property type="component" value="Unassembled WGS sequence"/>
</dbReference>
<dbReference type="AlphaFoldDB" id="A0A4R2RN58"/>
<reference evidence="1 2" key="1">
    <citation type="submission" date="2019-03" db="EMBL/GenBank/DDBJ databases">
        <title>Genomic Encyclopedia of Type Strains, Phase IV (KMG-IV): sequencing the most valuable type-strain genomes for metagenomic binning, comparative biology and taxonomic classification.</title>
        <authorList>
            <person name="Goeker M."/>
        </authorList>
    </citation>
    <scope>NUCLEOTIDE SEQUENCE [LARGE SCALE GENOMIC DNA]</scope>
    <source>
        <strain evidence="1 2">DSM 46831</strain>
    </source>
</reference>
<proteinExistence type="predicted"/>
<organism evidence="1 2">
    <name type="scientific">Baia soyae</name>
    <dbReference type="NCBI Taxonomy" id="1544746"/>
    <lineage>
        <taxon>Bacteria</taxon>
        <taxon>Bacillati</taxon>
        <taxon>Bacillota</taxon>
        <taxon>Bacilli</taxon>
        <taxon>Bacillales</taxon>
        <taxon>Thermoactinomycetaceae</taxon>
        <taxon>Baia</taxon>
    </lineage>
</organism>
<protein>
    <submittedName>
        <fullName evidence="1">Uncharacterized protein</fullName>
    </submittedName>
</protein>